<organism evidence="1">
    <name type="scientific">marine sediment metagenome</name>
    <dbReference type="NCBI Taxonomy" id="412755"/>
    <lineage>
        <taxon>unclassified sequences</taxon>
        <taxon>metagenomes</taxon>
        <taxon>ecological metagenomes</taxon>
    </lineage>
</organism>
<gene>
    <name evidence="1" type="ORF">S01H4_29338</name>
</gene>
<accession>X1C2X4</accession>
<protein>
    <submittedName>
        <fullName evidence="1">Uncharacterized protein</fullName>
    </submittedName>
</protein>
<proteinExistence type="predicted"/>
<comment type="caution">
    <text evidence="1">The sequence shown here is derived from an EMBL/GenBank/DDBJ whole genome shotgun (WGS) entry which is preliminary data.</text>
</comment>
<evidence type="ECO:0000313" key="1">
    <source>
        <dbReference type="EMBL" id="GAG78741.1"/>
    </source>
</evidence>
<dbReference type="AlphaFoldDB" id="X1C2X4"/>
<name>X1C2X4_9ZZZZ</name>
<reference evidence="1" key="1">
    <citation type="journal article" date="2014" name="Front. Microbiol.">
        <title>High frequency of phylogenetically diverse reductive dehalogenase-homologous genes in deep subseafloor sedimentary metagenomes.</title>
        <authorList>
            <person name="Kawai M."/>
            <person name="Futagami T."/>
            <person name="Toyoda A."/>
            <person name="Takaki Y."/>
            <person name="Nishi S."/>
            <person name="Hori S."/>
            <person name="Arai W."/>
            <person name="Tsubouchi T."/>
            <person name="Morono Y."/>
            <person name="Uchiyama I."/>
            <person name="Ito T."/>
            <person name="Fujiyama A."/>
            <person name="Inagaki F."/>
            <person name="Takami H."/>
        </authorList>
    </citation>
    <scope>NUCLEOTIDE SEQUENCE</scope>
    <source>
        <strain evidence="1">Expedition CK06-06</strain>
    </source>
</reference>
<dbReference type="EMBL" id="BART01014944">
    <property type="protein sequence ID" value="GAG78741.1"/>
    <property type="molecule type" value="Genomic_DNA"/>
</dbReference>
<feature type="non-terminal residue" evidence="1">
    <location>
        <position position="32"/>
    </location>
</feature>
<sequence>MKDEHLSVRLMLLFPHRLHGDLLMSAEAKCVS</sequence>